<dbReference type="SUPFAM" id="SSF57829">
    <property type="entry name" value="Zn-binding ribosomal proteins"/>
    <property type="match status" value="1"/>
</dbReference>
<evidence type="ECO:0000313" key="9">
    <source>
        <dbReference type="EMBL" id="EWC45727.1"/>
    </source>
</evidence>
<gene>
    <name evidence="9" type="ORF">DRE_05064</name>
</gene>
<proteinExistence type="inferred from homology"/>
<feature type="compositionally biased region" description="Low complexity" evidence="8">
    <location>
        <begin position="106"/>
        <end position="120"/>
    </location>
</feature>
<evidence type="ECO:0000256" key="7">
    <source>
        <dbReference type="ARBA" id="ARBA00039935"/>
    </source>
</evidence>
<dbReference type="HAMAP" id="MF_00340">
    <property type="entry name" value="Ribosomal_bL32"/>
    <property type="match status" value="1"/>
</dbReference>
<evidence type="ECO:0000256" key="8">
    <source>
        <dbReference type="SAM" id="MobiDB-lite"/>
    </source>
</evidence>
<evidence type="ECO:0000313" key="10">
    <source>
        <dbReference type="Proteomes" id="UP000024837"/>
    </source>
</evidence>
<dbReference type="AlphaFoldDB" id="W7HZS4"/>
<keyword evidence="10" id="KW-1185">Reference proteome</keyword>
<sequence length="132" mass="13833">MSSLAWQAIARPREPFFAFPALAGLPSVLSQLWDSVLRAVPKKKQSHSRKRMRQLAGKALPDVIALSECPGCGGVKRSHHLCPRCVNEIREMWKAGVGTGTGGAASGEAEAASPGSETTAGDTRGSSGHPSI</sequence>
<dbReference type="HOGENOM" id="CLU_1917032_0_0_1"/>
<keyword evidence="6" id="KW-0687">Ribonucleoprotein</keyword>
<accession>W7HZS4</accession>
<dbReference type="Pfam" id="PF01783">
    <property type="entry name" value="Ribosomal_L32p"/>
    <property type="match status" value="1"/>
</dbReference>
<organism evidence="9 10">
    <name type="scientific">Drechslerella stenobrocha 248</name>
    <dbReference type="NCBI Taxonomy" id="1043628"/>
    <lineage>
        <taxon>Eukaryota</taxon>
        <taxon>Fungi</taxon>
        <taxon>Dikarya</taxon>
        <taxon>Ascomycota</taxon>
        <taxon>Pezizomycotina</taxon>
        <taxon>Orbiliomycetes</taxon>
        <taxon>Orbiliales</taxon>
        <taxon>Orbiliaceae</taxon>
        <taxon>Drechslerella</taxon>
    </lineage>
</organism>
<name>W7HZS4_9PEZI</name>
<dbReference type="InterPro" id="IPR051991">
    <property type="entry name" value="Mitoribosomal_protein_bL32"/>
</dbReference>
<evidence type="ECO:0000256" key="6">
    <source>
        <dbReference type="ARBA" id="ARBA00023274"/>
    </source>
</evidence>
<comment type="similarity">
    <text evidence="2">Belongs to the bacterial ribosomal protein bL32 family.</text>
</comment>
<keyword evidence="4" id="KW-0689">Ribosomal protein</keyword>
<keyword evidence="5" id="KW-0496">Mitochondrion</keyword>
<dbReference type="EMBL" id="KI966424">
    <property type="protein sequence ID" value="EWC45727.1"/>
    <property type="molecule type" value="Genomic_DNA"/>
</dbReference>
<dbReference type="PANTHER" id="PTHR21026">
    <property type="entry name" value="39S RIBOSOMAL PROTEIN L32, MITOCHONDRIAL"/>
    <property type="match status" value="1"/>
</dbReference>
<dbReference type="GO" id="GO:0005762">
    <property type="term" value="C:mitochondrial large ribosomal subunit"/>
    <property type="evidence" value="ECO:0007669"/>
    <property type="project" value="TreeGrafter"/>
</dbReference>
<comment type="subcellular location">
    <subcellularLocation>
        <location evidence="1">Mitochondrion</location>
    </subcellularLocation>
</comment>
<dbReference type="InterPro" id="IPR002677">
    <property type="entry name" value="Ribosomal_bL32"/>
</dbReference>
<dbReference type="NCBIfam" id="TIGR01031">
    <property type="entry name" value="rpmF_bact"/>
    <property type="match status" value="1"/>
</dbReference>
<dbReference type="GO" id="GO:0003735">
    <property type="term" value="F:structural constituent of ribosome"/>
    <property type="evidence" value="ECO:0007669"/>
    <property type="project" value="InterPro"/>
</dbReference>
<feature type="region of interest" description="Disordered" evidence="8">
    <location>
        <begin position="96"/>
        <end position="132"/>
    </location>
</feature>
<evidence type="ECO:0000256" key="5">
    <source>
        <dbReference type="ARBA" id="ARBA00023128"/>
    </source>
</evidence>
<keyword evidence="3" id="KW-0809">Transit peptide</keyword>
<evidence type="ECO:0000256" key="2">
    <source>
        <dbReference type="ARBA" id="ARBA00008560"/>
    </source>
</evidence>
<evidence type="ECO:0000256" key="1">
    <source>
        <dbReference type="ARBA" id="ARBA00004173"/>
    </source>
</evidence>
<reference evidence="9 10" key="1">
    <citation type="submission" date="2013-05" db="EMBL/GenBank/DDBJ databases">
        <title>Drechslerella stenobrocha genome reveals carnivorous origination and mechanical trapping mechanism of predatory fungi.</title>
        <authorList>
            <person name="Liu X."/>
            <person name="Zhang W."/>
            <person name="Liu K."/>
        </authorList>
    </citation>
    <scope>NUCLEOTIDE SEQUENCE [LARGE SCALE GENOMIC DNA]</scope>
    <source>
        <strain evidence="9 10">248</strain>
    </source>
</reference>
<evidence type="ECO:0000256" key="3">
    <source>
        <dbReference type="ARBA" id="ARBA00022946"/>
    </source>
</evidence>
<dbReference type="OrthoDB" id="2014905at2759"/>
<dbReference type="GO" id="GO:0006412">
    <property type="term" value="P:translation"/>
    <property type="evidence" value="ECO:0007669"/>
    <property type="project" value="InterPro"/>
</dbReference>
<dbReference type="PANTHER" id="PTHR21026:SF2">
    <property type="entry name" value="LARGE RIBOSOMAL SUBUNIT PROTEIN BL32M"/>
    <property type="match status" value="1"/>
</dbReference>
<dbReference type="InterPro" id="IPR011332">
    <property type="entry name" value="Ribosomal_zn-bd"/>
</dbReference>
<evidence type="ECO:0000256" key="4">
    <source>
        <dbReference type="ARBA" id="ARBA00022980"/>
    </source>
</evidence>
<protein>
    <recommendedName>
        <fullName evidence="7">Large ribosomal subunit protein bL32m</fullName>
    </recommendedName>
</protein>
<dbReference type="Proteomes" id="UP000024837">
    <property type="component" value="Unassembled WGS sequence"/>
</dbReference>